<evidence type="ECO:0000256" key="1">
    <source>
        <dbReference type="ARBA" id="ARBA00004141"/>
    </source>
</evidence>
<evidence type="ECO:0000313" key="7">
    <source>
        <dbReference type="EMBL" id="PIK52945.1"/>
    </source>
</evidence>
<feature type="transmembrane region" description="Helical" evidence="6">
    <location>
        <begin position="46"/>
        <end position="69"/>
    </location>
</feature>
<keyword evidence="3 6" id="KW-1133">Transmembrane helix</keyword>
<feature type="transmembrane region" description="Helical" evidence="6">
    <location>
        <begin position="75"/>
        <end position="94"/>
    </location>
</feature>
<dbReference type="SMART" id="SM01417">
    <property type="entry name" value="Solute_trans_a"/>
    <property type="match status" value="1"/>
</dbReference>
<evidence type="ECO:0000256" key="4">
    <source>
        <dbReference type="ARBA" id="ARBA00023136"/>
    </source>
</evidence>
<proteinExistence type="predicted"/>
<evidence type="ECO:0000313" key="8">
    <source>
        <dbReference type="Proteomes" id="UP000230750"/>
    </source>
</evidence>
<evidence type="ECO:0000256" key="5">
    <source>
        <dbReference type="SAM" id="MobiDB-lite"/>
    </source>
</evidence>
<dbReference type="OrthoDB" id="5832279at2759"/>
<keyword evidence="2 6" id="KW-0812">Transmembrane</keyword>
<dbReference type="EMBL" id="MRZV01000308">
    <property type="protein sequence ID" value="PIK52945.1"/>
    <property type="molecule type" value="Genomic_DNA"/>
</dbReference>
<evidence type="ECO:0000256" key="6">
    <source>
        <dbReference type="SAM" id="Phobius"/>
    </source>
</evidence>
<feature type="compositionally biased region" description="Polar residues" evidence="5">
    <location>
        <begin position="280"/>
        <end position="291"/>
    </location>
</feature>
<name>A0A2G8KY98_STIJA</name>
<feature type="compositionally biased region" description="Low complexity" evidence="5">
    <location>
        <begin position="248"/>
        <end position="261"/>
    </location>
</feature>
<dbReference type="Pfam" id="PF03619">
    <property type="entry name" value="Solute_trans_a"/>
    <property type="match status" value="1"/>
</dbReference>
<evidence type="ECO:0000256" key="3">
    <source>
        <dbReference type="ARBA" id="ARBA00022989"/>
    </source>
</evidence>
<accession>A0A2G8KY98</accession>
<dbReference type="PANTHER" id="PTHR23423">
    <property type="entry name" value="ORGANIC SOLUTE TRANSPORTER-RELATED"/>
    <property type="match status" value="1"/>
</dbReference>
<reference evidence="7 8" key="1">
    <citation type="journal article" date="2017" name="PLoS Biol.">
        <title>The sea cucumber genome provides insights into morphological evolution and visceral regeneration.</title>
        <authorList>
            <person name="Zhang X."/>
            <person name="Sun L."/>
            <person name="Yuan J."/>
            <person name="Sun Y."/>
            <person name="Gao Y."/>
            <person name="Zhang L."/>
            <person name="Li S."/>
            <person name="Dai H."/>
            <person name="Hamel J.F."/>
            <person name="Liu C."/>
            <person name="Yu Y."/>
            <person name="Liu S."/>
            <person name="Lin W."/>
            <person name="Guo K."/>
            <person name="Jin S."/>
            <person name="Xu P."/>
            <person name="Storey K.B."/>
            <person name="Huan P."/>
            <person name="Zhang T."/>
            <person name="Zhou Y."/>
            <person name="Zhang J."/>
            <person name="Lin C."/>
            <person name="Li X."/>
            <person name="Xing L."/>
            <person name="Huo D."/>
            <person name="Sun M."/>
            <person name="Wang L."/>
            <person name="Mercier A."/>
            <person name="Li F."/>
            <person name="Yang H."/>
            <person name="Xiang J."/>
        </authorList>
    </citation>
    <scope>NUCLEOTIDE SEQUENCE [LARGE SCALE GENOMIC DNA]</scope>
    <source>
        <strain evidence="7">Shaxun</strain>
        <tissue evidence="7">Muscle</tissue>
    </source>
</reference>
<dbReference type="Proteomes" id="UP000230750">
    <property type="component" value="Unassembled WGS sequence"/>
</dbReference>
<gene>
    <name evidence="7" type="ORF">BSL78_10148</name>
</gene>
<keyword evidence="8" id="KW-1185">Reference proteome</keyword>
<feature type="transmembrane region" description="Helical" evidence="6">
    <location>
        <begin position="6"/>
        <end position="26"/>
    </location>
</feature>
<comment type="subcellular location">
    <subcellularLocation>
        <location evidence="1">Membrane</location>
        <topology evidence="1">Multi-pass membrane protein</topology>
    </subcellularLocation>
</comment>
<keyword evidence="4 6" id="KW-0472">Membrane</keyword>
<feature type="region of interest" description="Disordered" evidence="5">
    <location>
        <begin position="234"/>
        <end position="299"/>
    </location>
</feature>
<feature type="transmembrane region" description="Helical" evidence="6">
    <location>
        <begin position="196"/>
        <end position="218"/>
    </location>
</feature>
<protein>
    <submittedName>
        <fullName evidence="7">Putative organic solute transporter subunit alpha</fullName>
    </submittedName>
</protein>
<dbReference type="InterPro" id="IPR005178">
    <property type="entry name" value="Ostalpha/TMEM184C"/>
</dbReference>
<evidence type="ECO:0000256" key="2">
    <source>
        <dbReference type="ARBA" id="ARBA00022692"/>
    </source>
</evidence>
<comment type="caution">
    <text evidence="7">The sequence shown here is derived from an EMBL/GenBank/DDBJ whole genome shotgun (WGS) entry which is preliminary data.</text>
</comment>
<organism evidence="7 8">
    <name type="scientific">Stichopus japonicus</name>
    <name type="common">Sea cucumber</name>
    <dbReference type="NCBI Taxonomy" id="307972"/>
    <lineage>
        <taxon>Eukaryota</taxon>
        <taxon>Metazoa</taxon>
        <taxon>Echinodermata</taxon>
        <taxon>Eleutherozoa</taxon>
        <taxon>Echinozoa</taxon>
        <taxon>Holothuroidea</taxon>
        <taxon>Aspidochirotacea</taxon>
        <taxon>Aspidochirotida</taxon>
        <taxon>Stichopodidae</taxon>
        <taxon>Apostichopus</taxon>
    </lineage>
</organism>
<dbReference type="AlphaFoldDB" id="A0A2G8KY98"/>
<feature type="transmembrane region" description="Helical" evidence="6">
    <location>
        <begin position="164"/>
        <end position="184"/>
    </location>
</feature>
<sequence length="299" mass="32918">METWSSFLLIVAFISTFITVAIYIYALVKVRQHNPLGSQRRGALQLVFGLFPVFALTSLCGIIIPRAAYSVEWGASVYLAITIYSFLGLVTEYFGGTAAMMKFFEENKVSYAQPPFACCCVCLPEVYMDDHYCTTAMCLHRGPFSGLTQFEENSAIQNTDALNFWLGTVAGFSTGIAVYGIQVFSKSSNHYLKQYYVRIKLTVVLLVLILTSTVAFVLDVMSFAGSIPCQPAVPSARVEGPKGTLTVDKQTNDTQSDQQDTQTDDKQDTQTDGKQDTQTVENHNSADQTATEIVDTQGL</sequence>
<feature type="compositionally biased region" description="Basic and acidic residues" evidence="5">
    <location>
        <begin position="263"/>
        <end position="275"/>
    </location>
</feature>
<dbReference type="GO" id="GO:0016020">
    <property type="term" value="C:membrane"/>
    <property type="evidence" value="ECO:0007669"/>
    <property type="project" value="UniProtKB-SubCell"/>
</dbReference>